<dbReference type="InterPro" id="IPR020617">
    <property type="entry name" value="Thiolase_C"/>
</dbReference>
<dbReference type="PROSITE" id="PS00099">
    <property type="entry name" value="THIOLASE_3"/>
    <property type="match status" value="1"/>
</dbReference>
<evidence type="ECO:0000256" key="5">
    <source>
        <dbReference type="RuleBase" id="RU003557"/>
    </source>
</evidence>
<feature type="domain" description="Thiolase N-terminal" evidence="6">
    <location>
        <begin position="5"/>
        <end position="261"/>
    </location>
</feature>
<name>A0A4V3HGK1_9BACT</name>
<keyword evidence="2 5" id="KW-0808">Transferase</keyword>
<dbReference type="PIRSF" id="PIRSF000429">
    <property type="entry name" value="Ac-CoA_Ac_transf"/>
    <property type="match status" value="1"/>
</dbReference>
<evidence type="ECO:0000256" key="2">
    <source>
        <dbReference type="ARBA" id="ARBA00022679"/>
    </source>
</evidence>
<feature type="active site" description="Proton acceptor" evidence="4">
    <location>
        <position position="379"/>
    </location>
</feature>
<dbReference type="EMBL" id="SORI01000005">
    <property type="protein sequence ID" value="TDY61601.1"/>
    <property type="molecule type" value="Genomic_DNA"/>
</dbReference>
<sequence length="393" mass="41344">MGKPVILSACRTPGGKFGGSLKGFEAPDLGAMALKEAVKRSGVNPDDIGEVIMGNGWQAGVGANPARIALFRSGLPQSIPAFTVNKRCGSSLKTAMLAADKIRLGDMQAVAAGGMESATNVPYLLRDARWGFRMGEKAAEDSLHKDGFNCPLAGMLMGATAEVLNEEYSITREEQDEYALNSHRKAVAAIKEGRFASEIVPVEIQDRKKGTIVFDTDEIPREDTSIESLARLPAIFKKDGSITAGSSSALCDAGSAYIVADSDWAKANGFTPLAEITGYASGALDAVHMGLGPTVAMPKALEMAKMSLEDMEIIEINEAFSSQILACHRVMKFGMDRLNPCGGAIALGHPIGATGGKILATLIYSLKAQKKEFGIVSACIGGGQGVAMVIRNL</sequence>
<evidence type="ECO:0000256" key="1">
    <source>
        <dbReference type="ARBA" id="ARBA00010982"/>
    </source>
</evidence>
<dbReference type="InterPro" id="IPR016039">
    <property type="entry name" value="Thiolase-like"/>
</dbReference>
<keyword evidence="3 5" id="KW-0012">Acyltransferase</keyword>
<organism evidence="8 9">
    <name type="scientific">Aminivibrio pyruvatiphilus</name>
    <dbReference type="NCBI Taxonomy" id="1005740"/>
    <lineage>
        <taxon>Bacteria</taxon>
        <taxon>Thermotogati</taxon>
        <taxon>Synergistota</taxon>
        <taxon>Synergistia</taxon>
        <taxon>Synergistales</taxon>
        <taxon>Aminobacteriaceae</taxon>
        <taxon>Aminivibrio</taxon>
    </lineage>
</organism>
<comment type="caution">
    <text evidence="8">The sequence shown here is derived from an EMBL/GenBank/DDBJ whole genome shotgun (WGS) entry which is preliminary data.</text>
</comment>
<dbReference type="InterPro" id="IPR020613">
    <property type="entry name" value="Thiolase_CS"/>
</dbReference>
<feature type="active site" description="Proton acceptor" evidence="4">
    <location>
        <position position="349"/>
    </location>
</feature>
<dbReference type="PANTHER" id="PTHR18919:SF107">
    <property type="entry name" value="ACETYL-COA ACETYLTRANSFERASE, CYTOSOLIC"/>
    <property type="match status" value="1"/>
</dbReference>
<feature type="domain" description="Thiolase C-terminal" evidence="7">
    <location>
        <begin position="271"/>
        <end position="391"/>
    </location>
</feature>
<evidence type="ECO:0000256" key="4">
    <source>
        <dbReference type="PIRSR" id="PIRSR000429-1"/>
    </source>
</evidence>
<dbReference type="InterPro" id="IPR020616">
    <property type="entry name" value="Thiolase_N"/>
</dbReference>
<dbReference type="AlphaFoldDB" id="A0A4V3HGK1"/>
<dbReference type="GO" id="GO:0003988">
    <property type="term" value="F:acetyl-CoA C-acyltransferase activity"/>
    <property type="evidence" value="ECO:0007669"/>
    <property type="project" value="UniProtKB-ARBA"/>
</dbReference>
<dbReference type="OrthoDB" id="9764892at2"/>
<evidence type="ECO:0000313" key="9">
    <source>
        <dbReference type="Proteomes" id="UP000295066"/>
    </source>
</evidence>
<dbReference type="Pfam" id="PF02803">
    <property type="entry name" value="Thiolase_C"/>
    <property type="match status" value="1"/>
</dbReference>
<reference evidence="8 9" key="1">
    <citation type="submission" date="2019-03" db="EMBL/GenBank/DDBJ databases">
        <title>Genomic Encyclopedia of Type Strains, Phase IV (KMG-IV): sequencing the most valuable type-strain genomes for metagenomic binning, comparative biology and taxonomic classification.</title>
        <authorList>
            <person name="Goeker M."/>
        </authorList>
    </citation>
    <scope>NUCLEOTIDE SEQUENCE [LARGE SCALE GENOMIC DNA]</scope>
    <source>
        <strain evidence="8 9">DSM 25964</strain>
    </source>
</reference>
<evidence type="ECO:0000259" key="6">
    <source>
        <dbReference type="Pfam" id="PF00108"/>
    </source>
</evidence>
<feature type="active site" description="Acyl-thioester intermediate" evidence="4">
    <location>
        <position position="88"/>
    </location>
</feature>
<keyword evidence="9" id="KW-1185">Reference proteome</keyword>
<gene>
    <name evidence="8" type="ORF">C8D99_10513</name>
</gene>
<evidence type="ECO:0000313" key="8">
    <source>
        <dbReference type="EMBL" id="TDY61601.1"/>
    </source>
</evidence>
<dbReference type="InterPro" id="IPR002155">
    <property type="entry name" value="Thiolase"/>
</dbReference>
<dbReference type="PROSITE" id="PS00737">
    <property type="entry name" value="THIOLASE_2"/>
    <property type="match status" value="1"/>
</dbReference>
<dbReference type="CDD" id="cd00751">
    <property type="entry name" value="thiolase"/>
    <property type="match status" value="1"/>
</dbReference>
<protein>
    <submittedName>
        <fullName evidence="8">Acetyl-CoA C-acetyltransferase</fullName>
    </submittedName>
</protein>
<dbReference type="PANTHER" id="PTHR18919">
    <property type="entry name" value="ACETYL-COA C-ACYLTRANSFERASE"/>
    <property type="match status" value="1"/>
</dbReference>
<dbReference type="SUPFAM" id="SSF53901">
    <property type="entry name" value="Thiolase-like"/>
    <property type="match status" value="2"/>
</dbReference>
<dbReference type="RefSeq" id="WP_133957055.1">
    <property type="nucleotide sequence ID" value="NZ_SORI01000005.1"/>
</dbReference>
<dbReference type="Proteomes" id="UP000295066">
    <property type="component" value="Unassembled WGS sequence"/>
</dbReference>
<accession>A0A4V3HGK1</accession>
<dbReference type="Gene3D" id="3.40.47.10">
    <property type="match status" value="2"/>
</dbReference>
<evidence type="ECO:0000256" key="3">
    <source>
        <dbReference type="ARBA" id="ARBA00023315"/>
    </source>
</evidence>
<dbReference type="FunFam" id="3.40.47.10:FF:000010">
    <property type="entry name" value="Acetyl-CoA acetyltransferase (Thiolase)"/>
    <property type="match status" value="1"/>
</dbReference>
<dbReference type="Pfam" id="PF00108">
    <property type="entry name" value="Thiolase_N"/>
    <property type="match status" value="1"/>
</dbReference>
<proteinExistence type="inferred from homology"/>
<dbReference type="InterPro" id="IPR020610">
    <property type="entry name" value="Thiolase_AS"/>
</dbReference>
<evidence type="ECO:0000259" key="7">
    <source>
        <dbReference type="Pfam" id="PF02803"/>
    </source>
</evidence>
<comment type="similarity">
    <text evidence="1 5">Belongs to the thiolase-like superfamily. Thiolase family.</text>
</comment>
<dbReference type="NCBIfam" id="TIGR01930">
    <property type="entry name" value="AcCoA-C-Actrans"/>
    <property type="match status" value="1"/>
</dbReference>